<name>A0A081NUZ9_9BACL</name>
<keyword evidence="5" id="KW-0460">Magnesium</keyword>
<dbReference type="InterPro" id="IPR000086">
    <property type="entry name" value="NUDIX_hydrolase_dom"/>
</dbReference>
<evidence type="ECO:0000256" key="5">
    <source>
        <dbReference type="ARBA" id="ARBA00022842"/>
    </source>
</evidence>
<evidence type="ECO:0000313" key="8">
    <source>
        <dbReference type="Proteomes" id="UP000028123"/>
    </source>
</evidence>
<dbReference type="PROSITE" id="PS00893">
    <property type="entry name" value="NUDIX_BOX"/>
    <property type="match status" value="1"/>
</dbReference>
<dbReference type="eggNOG" id="COG0494">
    <property type="taxonomic scope" value="Bacteria"/>
</dbReference>
<comment type="similarity">
    <text evidence="2">Belongs to the Nudix hydrolase family.</text>
</comment>
<dbReference type="PANTHER" id="PTHR43758">
    <property type="entry name" value="7,8-DIHYDRO-8-OXOGUANINE TRIPHOSPHATASE"/>
    <property type="match status" value="1"/>
</dbReference>
<sequence length="141" mass="16425">MMIDDMEIHYNQCPESYQYVLVVLYYKDQFVFVKNKKRKWEFTGGKKEDGETILEVAKREAWEEAGAVIENIQVVGYYTLTNHENVIISAAEVLYFEDIPAFSETTEVRLSTTLPSEEELSFTDGIYKSIFSHIKEHGYES</sequence>
<evidence type="ECO:0000256" key="1">
    <source>
        <dbReference type="ARBA" id="ARBA00001946"/>
    </source>
</evidence>
<accession>A0A081NUZ9</accession>
<keyword evidence="3" id="KW-0479">Metal-binding</keyword>
<dbReference type="GO" id="GO:0046872">
    <property type="term" value="F:metal ion binding"/>
    <property type="evidence" value="ECO:0007669"/>
    <property type="project" value="UniProtKB-KW"/>
</dbReference>
<dbReference type="InterPro" id="IPR015797">
    <property type="entry name" value="NUDIX_hydrolase-like_dom_sf"/>
</dbReference>
<evidence type="ECO:0000256" key="2">
    <source>
        <dbReference type="ARBA" id="ARBA00005582"/>
    </source>
</evidence>
<organism evidence="7 8">
    <name type="scientific">Paenibacillus tyrfis</name>
    <dbReference type="NCBI Taxonomy" id="1501230"/>
    <lineage>
        <taxon>Bacteria</taxon>
        <taxon>Bacillati</taxon>
        <taxon>Bacillota</taxon>
        <taxon>Bacilli</taxon>
        <taxon>Bacillales</taxon>
        <taxon>Paenibacillaceae</taxon>
        <taxon>Paenibacillus</taxon>
    </lineage>
</organism>
<reference evidence="7 8" key="1">
    <citation type="submission" date="2014-06" db="EMBL/GenBank/DDBJ databases">
        <title>Draft genome sequence of Paenibacillus sp. MSt1.</title>
        <authorList>
            <person name="Aw Y.K."/>
            <person name="Ong K.S."/>
            <person name="Gan H.M."/>
            <person name="Lee S.M."/>
        </authorList>
    </citation>
    <scope>NUCLEOTIDE SEQUENCE [LARGE SCALE GENOMIC DNA]</scope>
    <source>
        <strain evidence="7 8">MSt1</strain>
    </source>
</reference>
<comment type="cofactor">
    <cofactor evidence="1">
        <name>Mg(2+)</name>
        <dbReference type="ChEBI" id="CHEBI:18420"/>
    </cofactor>
</comment>
<evidence type="ECO:0000313" key="7">
    <source>
        <dbReference type="EMBL" id="KEQ22272.1"/>
    </source>
</evidence>
<keyword evidence="8" id="KW-1185">Reference proteome</keyword>
<dbReference type="InterPro" id="IPR020084">
    <property type="entry name" value="NUDIX_hydrolase_CS"/>
</dbReference>
<dbReference type="PANTHER" id="PTHR43758:SF8">
    <property type="entry name" value="8-OXO-DGTP DIPHOSPHATASE YTKD-RELATED"/>
    <property type="match status" value="1"/>
</dbReference>
<evidence type="ECO:0000256" key="3">
    <source>
        <dbReference type="ARBA" id="ARBA00022723"/>
    </source>
</evidence>
<evidence type="ECO:0000256" key="4">
    <source>
        <dbReference type="ARBA" id="ARBA00022801"/>
    </source>
</evidence>
<dbReference type="RefSeq" id="WP_036692061.1">
    <property type="nucleotide sequence ID" value="NZ_JNVM01000041.1"/>
</dbReference>
<dbReference type="Proteomes" id="UP000028123">
    <property type="component" value="Unassembled WGS sequence"/>
</dbReference>
<dbReference type="Gene3D" id="3.90.79.10">
    <property type="entry name" value="Nucleoside Triphosphate Pyrophosphohydrolase"/>
    <property type="match status" value="1"/>
</dbReference>
<keyword evidence="4" id="KW-0378">Hydrolase</keyword>
<dbReference type="GO" id="GO:0005737">
    <property type="term" value="C:cytoplasm"/>
    <property type="evidence" value="ECO:0007669"/>
    <property type="project" value="TreeGrafter"/>
</dbReference>
<dbReference type="AlphaFoldDB" id="A0A081NUZ9"/>
<dbReference type="PROSITE" id="PS51462">
    <property type="entry name" value="NUDIX"/>
    <property type="match status" value="1"/>
</dbReference>
<evidence type="ECO:0000259" key="6">
    <source>
        <dbReference type="PROSITE" id="PS51462"/>
    </source>
</evidence>
<dbReference type="Pfam" id="PF00293">
    <property type="entry name" value="NUDIX"/>
    <property type="match status" value="1"/>
</dbReference>
<protein>
    <recommendedName>
        <fullName evidence="6">Nudix hydrolase domain-containing protein</fullName>
    </recommendedName>
</protein>
<gene>
    <name evidence="7" type="ORF">ET33_27250</name>
</gene>
<dbReference type="SUPFAM" id="SSF55811">
    <property type="entry name" value="Nudix"/>
    <property type="match status" value="1"/>
</dbReference>
<comment type="caution">
    <text evidence="7">The sequence shown here is derived from an EMBL/GenBank/DDBJ whole genome shotgun (WGS) entry which is preliminary data.</text>
</comment>
<dbReference type="OrthoDB" id="9787476at2"/>
<feature type="domain" description="Nudix hydrolase" evidence="6">
    <location>
        <begin position="15"/>
        <end position="133"/>
    </location>
</feature>
<dbReference type="EMBL" id="JNVM01000041">
    <property type="protein sequence ID" value="KEQ22272.1"/>
    <property type="molecule type" value="Genomic_DNA"/>
</dbReference>
<dbReference type="GO" id="GO:0016818">
    <property type="term" value="F:hydrolase activity, acting on acid anhydrides, in phosphorus-containing anhydrides"/>
    <property type="evidence" value="ECO:0007669"/>
    <property type="project" value="TreeGrafter"/>
</dbReference>
<proteinExistence type="inferred from homology"/>